<name>A0ABS4SPC4_9PROT</name>
<protein>
    <submittedName>
        <fullName evidence="1">SAM-dependent methyltransferase</fullName>
    </submittedName>
</protein>
<evidence type="ECO:0000313" key="1">
    <source>
        <dbReference type="EMBL" id="MBP2294403.1"/>
    </source>
</evidence>
<accession>A0ABS4SPC4</accession>
<comment type="caution">
    <text evidence="1">The sequence shown here is derived from an EMBL/GenBank/DDBJ whole genome shotgun (WGS) entry which is preliminary data.</text>
</comment>
<dbReference type="PANTHER" id="PTHR43861">
    <property type="entry name" value="TRANS-ACONITATE 2-METHYLTRANSFERASE-RELATED"/>
    <property type="match status" value="1"/>
</dbReference>
<dbReference type="InterPro" id="IPR029063">
    <property type="entry name" value="SAM-dependent_MTases_sf"/>
</dbReference>
<sequence>MRHVIRQMDIPVREVGGFHDWPSRIAMVEEQQRKLKFCFIRHPLEWLRSLWMHEMYFGWEDNHFSRSTASDNFAEFLRNAIRAFPEGPVSAAYAPFLKECDAVGRQENLIGDMLTILGRAREDFVPGVLYRTGNVGIGIPEEFRRAAVAPEDLLREVLASDAALCKAWGYDGVPSAMIGEPATMTAAYVPLVPCPSAPAVDAGDGMAGDSAELADGPTFDNAFRIGDRLVPGRKEFRRTTKILRDFLDTLDFTGRTVLDTACGDGVFAQYAAGRGAERVVAIDRTVKEAAVTLDRLIGRGVALREEGLYGLDAVLGERFDVVFCFRQLETLRYPFLALRALSRLVKEGGTLVLECGYLDAMADKPLLMCPLGSEAPASALECSYFNRKGLLDSLASFGFTDIGVVSTFQHGLDPGRDFSALNFENKAEWNDSETVIGRLLLTCRWEPGKAEADPRLKHETERLPLLLDRWDSQLPFGGVPAHTVDPQLVRELYGAIFALQEEVKTCKAQVQGLEVGIKDRERDLQEAWMQRDALGRDLVERTEELVATREELRDRTLRLEQALTALEELRRPTGEPPASDA</sequence>
<dbReference type="SUPFAM" id="SSF53335">
    <property type="entry name" value="S-adenosyl-L-methionine-dependent methyltransferases"/>
    <property type="match status" value="1"/>
</dbReference>
<keyword evidence="1" id="KW-0808">Transferase</keyword>
<dbReference type="GO" id="GO:0008168">
    <property type="term" value="F:methyltransferase activity"/>
    <property type="evidence" value="ECO:0007669"/>
    <property type="project" value="UniProtKB-KW"/>
</dbReference>
<dbReference type="Pfam" id="PF13489">
    <property type="entry name" value="Methyltransf_23"/>
    <property type="match status" value="1"/>
</dbReference>
<dbReference type="RefSeq" id="WP_209768580.1">
    <property type="nucleotide sequence ID" value="NZ_JAGINP010000015.1"/>
</dbReference>
<dbReference type="PANTHER" id="PTHR43861:SF6">
    <property type="entry name" value="METHYLTRANSFERASE TYPE 11"/>
    <property type="match status" value="1"/>
</dbReference>
<organism evidence="1 2">
    <name type="scientific">Azospirillum rugosum</name>
    <dbReference type="NCBI Taxonomy" id="416170"/>
    <lineage>
        <taxon>Bacteria</taxon>
        <taxon>Pseudomonadati</taxon>
        <taxon>Pseudomonadota</taxon>
        <taxon>Alphaproteobacteria</taxon>
        <taxon>Rhodospirillales</taxon>
        <taxon>Azospirillaceae</taxon>
        <taxon>Azospirillum</taxon>
    </lineage>
</organism>
<keyword evidence="1" id="KW-0489">Methyltransferase</keyword>
<evidence type="ECO:0000313" key="2">
    <source>
        <dbReference type="Proteomes" id="UP000781958"/>
    </source>
</evidence>
<gene>
    <name evidence="1" type="ORF">J2851_004192</name>
</gene>
<dbReference type="CDD" id="cd02440">
    <property type="entry name" value="AdoMet_MTases"/>
    <property type="match status" value="1"/>
</dbReference>
<dbReference type="GO" id="GO:0032259">
    <property type="term" value="P:methylation"/>
    <property type="evidence" value="ECO:0007669"/>
    <property type="project" value="UniProtKB-KW"/>
</dbReference>
<keyword evidence="2" id="KW-1185">Reference proteome</keyword>
<dbReference type="Gene3D" id="3.40.50.150">
    <property type="entry name" value="Vaccinia Virus protein VP39"/>
    <property type="match status" value="1"/>
</dbReference>
<dbReference type="EMBL" id="JAGINP010000015">
    <property type="protein sequence ID" value="MBP2294403.1"/>
    <property type="molecule type" value="Genomic_DNA"/>
</dbReference>
<proteinExistence type="predicted"/>
<reference evidence="1 2" key="1">
    <citation type="submission" date="2021-03" db="EMBL/GenBank/DDBJ databases">
        <title>Genomic Encyclopedia of Type Strains, Phase III (KMG-III): the genomes of soil and plant-associated and newly described type strains.</title>
        <authorList>
            <person name="Whitman W."/>
        </authorList>
    </citation>
    <scope>NUCLEOTIDE SEQUENCE [LARGE SCALE GENOMIC DNA]</scope>
    <source>
        <strain evidence="1 2">IMMIB AFH-6</strain>
    </source>
</reference>
<dbReference type="Proteomes" id="UP000781958">
    <property type="component" value="Unassembled WGS sequence"/>
</dbReference>